<evidence type="ECO:0000259" key="8">
    <source>
        <dbReference type="PROSITE" id="PS51057"/>
    </source>
</evidence>
<evidence type="ECO:0000256" key="6">
    <source>
        <dbReference type="ARBA" id="ARBA00023163"/>
    </source>
</evidence>
<dbReference type="PROSITE" id="PS51057">
    <property type="entry name" value="PAIRED_2"/>
    <property type="match status" value="1"/>
</dbReference>
<keyword evidence="4" id="KW-0805">Transcription regulation</keyword>
<keyword evidence="7" id="KW-0539">Nucleus</keyword>
<keyword evidence="9" id="KW-1185">Reference proteome</keyword>
<keyword evidence="6" id="KW-0804">Transcription</keyword>
<dbReference type="AlphaFoldDB" id="A0A0M3HJR2"/>
<evidence type="ECO:0000256" key="2">
    <source>
        <dbReference type="ARBA" id="ARBA00022473"/>
    </source>
</evidence>
<dbReference type="PANTHER" id="PTHR45636:SF49">
    <property type="entry name" value="PAIRED BOX PROTEIN 3 HOMOLOG"/>
    <property type="match status" value="1"/>
</dbReference>
<dbReference type="Pfam" id="PF00292">
    <property type="entry name" value="PAX"/>
    <property type="match status" value="1"/>
</dbReference>
<evidence type="ECO:0000256" key="5">
    <source>
        <dbReference type="ARBA" id="ARBA00023125"/>
    </source>
</evidence>
<proteinExistence type="predicted"/>
<dbReference type="InterPro" id="IPR009057">
    <property type="entry name" value="Homeodomain-like_sf"/>
</dbReference>
<organism evidence="9 10">
    <name type="scientific">Ascaris lumbricoides</name>
    <name type="common">Giant roundworm</name>
    <dbReference type="NCBI Taxonomy" id="6252"/>
    <lineage>
        <taxon>Eukaryota</taxon>
        <taxon>Metazoa</taxon>
        <taxon>Ecdysozoa</taxon>
        <taxon>Nematoda</taxon>
        <taxon>Chromadorea</taxon>
        <taxon>Rhabditida</taxon>
        <taxon>Spirurina</taxon>
        <taxon>Ascaridomorpha</taxon>
        <taxon>Ascaridoidea</taxon>
        <taxon>Ascarididae</taxon>
        <taxon>Ascaris</taxon>
    </lineage>
</organism>
<sequence length="124" mass="14118">MDVYRKFCTDTQKQDLFRPHLCLQIGGNPRSRKVLAAVEEHIARLCKECPSINANEIRSCLIERGICSRTNAPTVSAVHKYLRSAALCRTTSRSQKQSLLKHSIEDILNDHHGKQTYSAYSYIL</sequence>
<evidence type="ECO:0000256" key="3">
    <source>
        <dbReference type="ARBA" id="ARBA00022724"/>
    </source>
</evidence>
<name>A0A0M3HJR2_ASCLU</name>
<dbReference type="InterPro" id="IPR001523">
    <property type="entry name" value="Paired_dom"/>
</dbReference>
<dbReference type="GO" id="GO:0000981">
    <property type="term" value="F:DNA-binding transcription factor activity, RNA polymerase II-specific"/>
    <property type="evidence" value="ECO:0007669"/>
    <property type="project" value="TreeGrafter"/>
</dbReference>
<accession>A0A0M3HJR2</accession>
<dbReference type="WBParaSite" id="ALUE_0000175701-mRNA-1">
    <property type="protein sequence ID" value="ALUE_0000175701-mRNA-1"/>
    <property type="gene ID" value="ALUE_0000175701"/>
</dbReference>
<dbReference type="GO" id="GO:0005634">
    <property type="term" value="C:nucleus"/>
    <property type="evidence" value="ECO:0007669"/>
    <property type="project" value="UniProtKB-SubCell"/>
</dbReference>
<keyword evidence="2" id="KW-0217">Developmental protein</keyword>
<evidence type="ECO:0000313" key="10">
    <source>
        <dbReference type="WBParaSite" id="ALUE_0000175701-mRNA-1"/>
    </source>
</evidence>
<dbReference type="InterPro" id="IPR036388">
    <property type="entry name" value="WH-like_DNA-bd_sf"/>
</dbReference>
<feature type="domain" description="Paired" evidence="8">
    <location>
        <begin position="1"/>
        <end position="85"/>
    </location>
</feature>
<comment type="subcellular location">
    <subcellularLocation>
        <location evidence="1">Nucleus</location>
    </subcellularLocation>
</comment>
<protein>
    <submittedName>
        <fullName evidence="10">Paired domain-containing protein</fullName>
    </submittedName>
</protein>
<evidence type="ECO:0000256" key="7">
    <source>
        <dbReference type="ARBA" id="ARBA00023242"/>
    </source>
</evidence>
<dbReference type="InterPro" id="IPR043565">
    <property type="entry name" value="PAX_fam"/>
</dbReference>
<reference evidence="10" key="1">
    <citation type="submission" date="2017-02" db="UniProtKB">
        <authorList>
            <consortium name="WormBaseParasite"/>
        </authorList>
    </citation>
    <scope>IDENTIFICATION</scope>
</reference>
<keyword evidence="5" id="KW-0238">DNA-binding</keyword>
<dbReference type="Proteomes" id="UP000036681">
    <property type="component" value="Unplaced"/>
</dbReference>
<keyword evidence="3" id="KW-0563">Paired box</keyword>
<dbReference type="GO" id="GO:0000978">
    <property type="term" value="F:RNA polymerase II cis-regulatory region sequence-specific DNA binding"/>
    <property type="evidence" value="ECO:0007669"/>
    <property type="project" value="TreeGrafter"/>
</dbReference>
<evidence type="ECO:0000313" key="9">
    <source>
        <dbReference type="Proteomes" id="UP000036681"/>
    </source>
</evidence>
<dbReference type="PANTHER" id="PTHR45636">
    <property type="entry name" value="PAIRED BOX PROTEIN PAX-6-RELATED-RELATED"/>
    <property type="match status" value="1"/>
</dbReference>
<dbReference type="Gene3D" id="1.10.10.10">
    <property type="entry name" value="Winged helix-like DNA-binding domain superfamily/Winged helix DNA-binding domain"/>
    <property type="match status" value="1"/>
</dbReference>
<dbReference type="SUPFAM" id="SSF46689">
    <property type="entry name" value="Homeodomain-like"/>
    <property type="match status" value="1"/>
</dbReference>
<evidence type="ECO:0000256" key="4">
    <source>
        <dbReference type="ARBA" id="ARBA00023015"/>
    </source>
</evidence>
<evidence type="ECO:0000256" key="1">
    <source>
        <dbReference type="ARBA" id="ARBA00004123"/>
    </source>
</evidence>